<sequence length="951" mass="99180">MKCNASLLVLLSALLSAANALIRNGNNPQALVPEKGADPSGGQNNRSGENQDTCEIQKMAEEMMEKMMKEKDVFSSIMEPLQSKLTDDHLCSKMKYTNICLHEKDKTPLTFPCTSPQYEQLIHRFTYKKLCNSKVAFSNVLLKSFIDKKNEENTFNTIIQNYKVLSTCIDDDLKDIYNASIELFSDIRTSVTEITEKLWSKNMIEVLKTREQTIAGILCELRNGNNSPLVSNSFSYENFGILKVNYEGLLNQAYAAFSDYYSYFPAFAISMLEKGGLVDRLVAIHESLTNYRTRNILKKINEKSKNEVLNNEEIMHSLSSYKHHAGGTRGAFLQSRDVREVTQGDVSVDEKGDRATTAGGNQSASVAAAAPKDAGPTVAAPNTAATLKTAASPNAAATNTAAPPNMGATSPLSNPLYGTSSLQPKDVAVLVRDLLKNTNIIKFENNEPTSQMDDEEIKKLIESSFFDLSDNTMLMRLLIKPQAAILLIIESFIMMTPSPTRDAKTYCKKALVNGQLIETSDLNAATEEDDLINEFSSRYNLFYERLKLEELREIEQNRKALKNSKGTLSVLEVANSQNAPDGKGVNGSGNAANANAANANAANANAANANAANGNLANANLANANAANANAANANAANANAANANAANANLANANLANANLANANLANANAANANAANANAANANAANANAANANLANANLANANLANANLANANAANANAANANAANANAANANAANANLANANLANANLANANLANANAANANAANANAANANAANANAANANLANANLANANLANANLANANAANANAANANAANANAANANAANANLANANLANANLANANLANANAANANAANANAANANAANANAANGNAPNSNNGSGSPLIVVVGADLGEKTEDIIKNNVDVAALTADVEQAFKNLELQSGSFSANLSHALVLLSSIALLLFIF</sequence>
<reference evidence="4 5" key="1">
    <citation type="submission" date="2016-07" db="EMBL/GenBank/DDBJ databases">
        <authorList>
            <consortium name="Pathogen Informatics"/>
        </authorList>
    </citation>
    <scope>NUCLEOTIDE SEQUENCE [LARGE SCALE GENOMIC DNA]</scope>
</reference>
<dbReference type="InterPro" id="IPR051082">
    <property type="entry name" value="Pentapeptide-BTB/POZ_domain"/>
</dbReference>
<dbReference type="Gene3D" id="2.160.20.80">
    <property type="entry name" value="E3 ubiquitin-protein ligase SopA"/>
    <property type="match status" value="3"/>
</dbReference>
<feature type="region of interest" description="Disordered" evidence="2">
    <location>
        <begin position="342"/>
        <end position="379"/>
    </location>
</feature>
<evidence type="ECO:0000256" key="1">
    <source>
        <dbReference type="SAM" id="Coils"/>
    </source>
</evidence>
<dbReference type="AlphaFoldDB" id="A0A1G4H8J2"/>
<keyword evidence="1" id="KW-0175">Coiled coil</keyword>
<gene>
    <name evidence="4" type="ORF">PVC01_050007800</name>
</gene>
<dbReference type="SUPFAM" id="SSF141571">
    <property type="entry name" value="Pentapeptide repeat-like"/>
    <property type="match status" value="2"/>
</dbReference>
<dbReference type="VEuPathDB" id="PlasmoDB:PVP01_0505600"/>
<feature type="coiled-coil region" evidence="1">
    <location>
        <begin position="624"/>
        <end position="869"/>
    </location>
</feature>
<dbReference type="VEuPathDB" id="PlasmoDB:PVW1_050010500"/>
<proteinExistence type="predicted"/>
<name>A0A1G4H8J2_PLAVI</name>
<dbReference type="PANTHER" id="PTHR14136">
    <property type="entry name" value="BTB_POZ DOMAIN-CONTAINING PROTEIN KCTD9"/>
    <property type="match status" value="1"/>
</dbReference>
<dbReference type="Proteomes" id="UP000305196">
    <property type="component" value="Chromosome 5"/>
</dbReference>
<keyword evidence="3" id="KW-0732">Signal</keyword>
<feature type="region of interest" description="Disordered" evidence="2">
    <location>
        <begin position="29"/>
        <end position="53"/>
    </location>
</feature>
<evidence type="ECO:0000313" key="5">
    <source>
        <dbReference type="Proteomes" id="UP000305196"/>
    </source>
</evidence>
<organism evidence="4 5">
    <name type="scientific">Plasmodium vivax</name>
    <name type="common">malaria parasite P. vivax</name>
    <dbReference type="NCBI Taxonomy" id="5855"/>
    <lineage>
        <taxon>Eukaryota</taxon>
        <taxon>Sar</taxon>
        <taxon>Alveolata</taxon>
        <taxon>Apicomplexa</taxon>
        <taxon>Aconoidasida</taxon>
        <taxon>Haemosporida</taxon>
        <taxon>Plasmodiidae</taxon>
        <taxon>Plasmodium</taxon>
        <taxon>Plasmodium (Plasmodium)</taxon>
    </lineage>
</organism>
<dbReference type="VEuPathDB" id="PlasmoDB:PVPAM_050013100"/>
<dbReference type="EMBL" id="LT615260">
    <property type="protein sequence ID" value="SCO71212.1"/>
    <property type="molecule type" value="Genomic_DNA"/>
</dbReference>
<feature type="compositionally biased region" description="Basic and acidic residues" evidence="2">
    <location>
        <begin position="342"/>
        <end position="354"/>
    </location>
</feature>
<accession>A0A1G4H8J2</accession>
<feature type="compositionally biased region" description="Low complexity" evidence="2">
    <location>
        <begin position="358"/>
        <end position="379"/>
    </location>
</feature>
<evidence type="ECO:0000313" key="4">
    <source>
        <dbReference type="EMBL" id="SCO71212.1"/>
    </source>
</evidence>
<feature type="signal peptide" evidence="3">
    <location>
        <begin position="1"/>
        <end position="20"/>
    </location>
</feature>
<evidence type="ECO:0000256" key="3">
    <source>
        <dbReference type="SAM" id="SignalP"/>
    </source>
</evidence>
<dbReference type="VEuPathDB" id="PlasmoDB:PVX_088910"/>
<feature type="compositionally biased region" description="Polar residues" evidence="2">
    <location>
        <begin position="41"/>
        <end position="53"/>
    </location>
</feature>
<dbReference type="PANTHER" id="PTHR14136:SF17">
    <property type="entry name" value="BTB_POZ DOMAIN-CONTAINING PROTEIN KCTD9"/>
    <property type="match status" value="1"/>
</dbReference>
<evidence type="ECO:0000256" key="2">
    <source>
        <dbReference type="SAM" id="MobiDB-lite"/>
    </source>
</evidence>
<feature type="chain" id="PRO_5009234559" evidence="3">
    <location>
        <begin position="21"/>
        <end position="951"/>
    </location>
</feature>
<protein>
    <submittedName>
        <fullName evidence="4">GPI-anchored micronemal antigen, putative</fullName>
    </submittedName>
</protein>